<dbReference type="Proteomes" id="UP000054279">
    <property type="component" value="Unassembled WGS sequence"/>
</dbReference>
<evidence type="ECO:0000313" key="1">
    <source>
        <dbReference type="EMBL" id="KIJ33987.1"/>
    </source>
</evidence>
<dbReference type="EMBL" id="KN837205">
    <property type="protein sequence ID" value="KIJ33987.1"/>
    <property type="molecule type" value="Genomic_DNA"/>
</dbReference>
<accession>A0A0C9UXI4</accession>
<evidence type="ECO:0000313" key="2">
    <source>
        <dbReference type="Proteomes" id="UP000054279"/>
    </source>
</evidence>
<dbReference type="AlphaFoldDB" id="A0A0C9UXI4"/>
<gene>
    <name evidence="1" type="ORF">M422DRAFT_35277</name>
</gene>
<sequence length="254" mass="28492">MELSADFIQALDALKPPILLEKEVAYLNKAALETRIALGKAPWQKGNTLDKTRLEQNITLNKLQGSQILNNRTLTPSRMEWNQKPQLVPLADYAPGAPGVGGTHYPDFPTIPLPVIDDHIIYELEPGEDGASKIIHRVTDEEKRRCGASYPSSRPTLYCKFQGCQNPWLQHKGLISGHLMAHGLQFPKPFKCSCGADFGRQVEAFRHLEDKKPCAHCHRAGRKQKNTHICMRCYREANGNESDRPISQTQEGDS</sequence>
<name>A0A0C9UXI4_SPHS4</name>
<dbReference type="HOGENOM" id="CLU_1094858_0_0_1"/>
<reference evidence="1 2" key="1">
    <citation type="submission" date="2014-06" db="EMBL/GenBank/DDBJ databases">
        <title>Evolutionary Origins and Diversification of the Mycorrhizal Mutualists.</title>
        <authorList>
            <consortium name="DOE Joint Genome Institute"/>
            <consortium name="Mycorrhizal Genomics Consortium"/>
            <person name="Kohler A."/>
            <person name="Kuo A."/>
            <person name="Nagy L.G."/>
            <person name="Floudas D."/>
            <person name="Copeland A."/>
            <person name="Barry K.W."/>
            <person name="Cichocki N."/>
            <person name="Veneault-Fourrey C."/>
            <person name="LaButti K."/>
            <person name="Lindquist E.A."/>
            <person name="Lipzen A."/>
            <person name="Lundell T."/>
            <person name="Morin E."/>
            <person name="Murat C."/>
            <person name="Riley R."/>
            <person name="Ohm R."/>
            <person name="Sun H."/>
            <person name="Tunlid A."/>
            <person name="Henrissat B."/>
            <person name="Grigoriev I.V."/>
            <person name="Hibbett D.S."/>
            <person name="Martin F."/>
        </authorList>
    </citation>
    <scope>NUCLEOTIDE SEQUENCE [LARGE SCALE GENOMIC DNA]</scope>
    <source>
        <strain evidence="1 2">SS14</strain>
    </source>
</reference>
<keyword evidence="2" id="KW-1185">Reference proteome</keyword>
<protein>
    <submittedName>
        <fullName evidence="1">Unplaced genomic scaffold SPHSTscaffold_130, whole genome shotgun sequence</fullName>
    </submittedName>
</protein>
<proteinExistence type="predicted"/>
<organism evidence="1 2">
    <name type="scientific">Sphaerobolus stellatus (strain SS14)</name>
    <dbReference type="NCBI Taxonomy" id="990650"/>
    <lineage>
        <taxon>Eukaryota</taxon>
        <taxon>Fungi</taxon>
        <taxon>Dikarya</taxon>
        <taxon>Basidiomycota</taxon>
        <taxon>Agaricomycotina</taxon>
        <taxon>Agaricomycetes</taxon>
        <taxon>Phallomycetidae</taxon>
        <taxon>Geastrales</taxon>
        <taxon>Sphaerobolaceae</taxon>
        <taxon>Sphaerobolus</taxon>
    </lineage>
</organism>